<dbReference type="Pfam" id="PF00067">
    <property type="entry name" value="p450"/>
    <property type="match status" value="1"/>
</dbReference>
<evidence type="ECO:0000256" key="1">
    <source>
        <dbReference type="ARBA" id="ARBA00001971"/>
    </source>
</evidence>
<organism evidence="8 9">
    <name type="scientific">Cladophialophora carrionii</name>
    <dbReference type="NCBI Taxonomy" id="86049"/>
    <lineage>
        <taxon>Eukaryota</taxon>
        <taxon>Fungi</taxon>
        <taxon>Dikarya</taxon>
        <taxon>Ascomycota</taxon>
        <taxon>Pezizomycotina</taxon>
        <taxon>Eurotiomycetes</taxon>
        <taxon>Chaetothyriomycetidae</taxon>
        <taxon>Chaetothyriales</taxon>
        <taxon>Herpotrichiellaceae</taxon>
        <taxon>Cladophialophora</taxon>
    </lineage>
</organism>
<keyword evidence="7" id="KW-0472">Membrane</keyword>
<keyword evidence="6" id="KW-0503">Monooxygenase</keyword>
<dbReference type="InterPro" id="IPR002401">
    <property type="entry name" value="Cyt_P450_E_grp-I"/>
</dbReference>
<feature type="binding site" description="axial binding residue" evidence="5">
    <location>
        <position position="458"/>
    </location>
    <ligand>
        <name>heme</name>
        <dbReference type="ChEBI" id="CHEBI:30413"/>
    </ligand>
    <ligandPart>
        <name>Fe</name>
        <dbReference type="ChEBI" id="CHEBI:18248"/>
    </ligandPart>
</feature>
<evidence type="ECO:0000313" key="8">
    <source>
        <dbReference type="EMBL" id="OCT45521.1"/>
    </source>
</evidence>
<keyword evidence="2 5" id="KW-0479">Metal-binding</keyword>
<protein>
    <submittedName>
        <fullName evidence="8">Putative cytochrome P450</fullName>
    </submittedName>
</protein>
<dbReference type="VEuPathDB" id="FungiDB:G647_03432"/>
<dbReference type="GO" id="GO:0020037">
    <property type="term" value="F:heme binding"/>
    <property type="evidence" value="ECO:0007669"/>
    <property type="project" value="InterPro"/>
</dbReference>
<dbReference type="PRINTS" id="PR00463">
    <property type="entry name" value="EP450I"/>
</dbReference>
<dbReference type="AlphaFoldDB" id="A0A1C1CAN6"/>
<dbReference type="CDD" id="cd11062">
    <property type="entry name" value="CYP58-like"/>
    <property type="match status" value="1"/>
</dbReference>
<comment type="cofactor">
    <cofactor evidence="1 5">
        <name>heme</name>
        <dbReference type="ChEBI" id="CHEBI:30413"/>
    </cofactor>
</comment>
<keyword evidence="7" id="KW-0812">Transmembrane</keyword>
<dbReference type="GO" id="GO:0005506">
    <property type="term" value="F:iron ion binding"/>
    <property type="evidence" value="ECO:0007669"/>
    <property type="project" value="InterPro"/>
</dbReference>
<comment type="caution">
    <text evidence="8">The sequence shown here is derived from an EMBL/GenBank/DDBJ whole genome shotgun (WGS) entry which is preliminary data.</text>
</comment>
<keyword evidence="3 6" id="KW-0560">Oxidoreductase</keyword>
<dbReference type="PANTHER" id="PTHR24305:SF152">
    <property type="entry name" value="P450, PUTATIVE (EUROFUNG)-RELATED"/>
    <property type="match status" value="1"/>
</dbReference>
<evidence type="ECO:0000256" key="6">
    <source>
        <dbReference type="RuleBase" id="RU000461"/>
    </source>
</evidence>
<dbReference type="PROSITE" id="PS00086">
    <property type="entry name" value="CYTOCHROME_P450"/>
    <property type="match status" value="1"/>
</dbReference>
<dbReference type="InterPro" id="IPR036396">
    <property type="entry name" value="Cyt_P450_sf"/>
</dbReference>
<dbReference type="InterPro" id="IPR017972">
    <property type="entry name" value="Cyt_P450_CS"/>
</dbReference>
<proteinExistence type="inferred from homology"/>
<dbReference type="STRING" id="86049.A0A1C1CAN6"/>
<dbReference type="SUPFAM" id="SSF48264">
    <property type="entry name" value="Cytochrome P450"/>
    <property type="match status" value="1"/>
</dbReference>
<name>A0A1C1CAN6_9EURO</name>
<dbReference type="GO" id="GO:0004497">
    <property type="term" value="F:monooxygenase activity"/>
    <property type="evidence" value="ECO:0007669"/>
    <property type="project" value="UniProtKB-KW"/>
</dbReference>
<evidence type="ECO:0000256" key="2">
    <source>
        <dbReference type="ARBA" id="ARBA00022723"/>
    </source>
</evidence>
<dbReference type="GO" id="GO:0016705">
    <property type="term" value="F:oxidoreductase activity, acting on paired donors, with incorporation or reduction of molecular oxygen"/>
    <property type="evidence" value="ECO:0007669"/>
    <property type="project" value="InterPro"/>
</dbReference>
<evidence type="ECO:0000256" key="3">
    <source>
        <dbReference type="ARBA" id="ARBA00023002"/>
    </source>
</evidence>
<dbReference type="OrthoDB" id="3945418at2759"/>
<feature type="transmembrane region" description="Helical" evidence="7">
    <location>
        <begin position="6"/>
        <end position="27"/>
    </location>
</feature>
<comment type="similarity">
    <text evidence="6">Belongs to the cytochrome P450 family.</text>
</comment>
<keyword evidence="5 6" id="KW-0349">Heme</keyword>
<evidence type="ECO:0000256" key="5">
    <source>
        <dbReference type="PIRSR" id="PIRSR602401-1"/>
    </source>
</evidence>
<dbReference type="Gene3D" id="1.10.630.10">
    <property type="entry name" value="Cytochrome P450"/>
    <property type="match status" value="1"/>
</dbReference>
<evidence type="ECO:0000313" key="9">
    <source>
        <dbReference type="Proteomes" id="UP000094526"/>
    </source>
</evidence>
<dbReference type="VEuPathDB" id="FungiDB:CLCR_01442"/>
<accession>A0A1C1CAN6</accession>
<dbReference type="Proteomes" id="UP000094526">
    <property type="component" value="Unassembled WGS sequence"/>
</dbReference>
<keyword evidence="7" id="KW-1133">Transmembrane helix</keyword>
<dbReference type="PANTHER" id="PTHR24305">
    <property type="entry name" value="CYTOCHROME P450"/>
    <property type="match status" value="1"/>
</dbReference>
<dbReference type="eggNOG" id="KOG0158">
    <property type="taxonomic scope" value="Eukaryota"/>
</dbReference>
<reference evidence="9" key="1">
    <citation type="submission" date="2015-07" db="EMBL/GenBank/DDBJ databases">
        <authorList>
            <person name="Teixeira M.M."/>
            <person name="Souza R.C."/>
            <person name="Almeida L.G."/>
            <person name="Vicente V.A."/>
            <person name="de Hoog S."/>
            <person name="Bocca A.L."/>
            <person name="de Almeida S.R."/>
            <person name="Vasconcelos A.T."/>
            <person name="Felipe M.S."/>
        </authorList>
    </citation>
    <scope>NUCLEOTIDE SEQUENCE [LARGE SCALE GENOMIC DNA]</scope>
    <source>
        <strain evidence="9">KSF</strain>
    </source>
</reference>
<gene>
    <name evidence="8" type="ORF">CLCR_01442</name>
</gene>
<dbReference type="PRINTS" id="PR00385">
    <property type="entry name" value="P450"/>
</dbReference>
<keyword evidence="9" id="KW-1185">Reference proteome</keyword>
<evidence type="ECO:0000256" key="4">
    <source>
        <dbReference type="ARBA" id="ARBA00023004"/>
    </source>
</evidence>
<keyword evidence="4 5" id="KW-0408">Iron</keyword>
<dbReference type="InterPro" id="IPR001128">
    <property type="entry name" value="Cyt_P450"/>
</dbReference>
<dbReference type="InterPro" id="IPR050121">
    <property type="entry name" value="Cytochrome_P450_monoxygenase"/>
</dbReference>
<dbReference type="EMBL" id="LGRB01000019">
    <property type="protein sequence ID" value="OCT45521.1"/>
    <property type="molecule type" value="Genomic_DNA"/>
</dbReference>
<sequence length="516" mass="58735">MAVSLPFPYPALAVAAVVAFLVFRAIYRVTLHPLAKFPGPKLAAISSAYQAWYDLRPGTSYIFQFARLHEKFGEDWKDPKGGPIVRITPNQLHVFDIAAYNEIFKIGTRYARHRDNYNNEAADGFFNQLELKTAKPWRDAYQPYFSKGAITRLEPLIHSRMKKFLSKFEMAASNNEPIDLSMGFRSVTSDVVTSYMFADNGFELLDVEGFQSSILIALEAYFDFAQWSMYWPNFMPWLTRQLQKLTTEQQEKFIPALAATNWITEQCRLKVERIMQNAGSEDGTPTVFDAWAKPTEKRTWTPSMRQMTADAFTFHGAGTDTTAHTLTTATWHLINNKDCLQKLRKELTEAIREPESEQLVSTNVLETLPYLRAVVKEALRMSMGVPGRMARVVPEGGTVLCGQKIPGGTAITSVCYCYHFDPEVFPSPHTFDPDRWLSPDAGKLEGRFMAFSKGPRSCIGINLAYAELYLNLAYLVRRFELEAFDTTDTDMEWKDNFVVTTKGHLRVKVSRVEEDD</sequence>
<evidence type="ECO:0000256" key="7">
    <source>
        <dbReference type="SAM" id="Phobius"/>
    </source>
</evidence>